<keyword evidence="2" id="KW-1185">Reference proteome</keyword>
<dbReference type="AlphaFoldDB" id="A0A841RRF2"/>
<gene>
    <name evidence="1" type="ORF">GGQ92_002614</name>
</gene>
<evidence type="ECO:0000313" key="2">
    <source>
        <dbReference type="Proteomes" id="UP000572212"/>
    </source>
</evidence>
<evidence type="ECO:0000313" key="1">
    <source>
        <dbReference type="EMBL" id="MBB6513795.1"/>
    </source>
</evidence>
<accession>A0A841RRF2</accession>
<dbReference type="Proteomes" id="UP000572212">
    <property type="component" value="Unassembled WGS sequence"/>
</dbReference>
<protein>
    <submittedName>
        <fullName evidence="1">Uncharacterized protein</fullName>
    </submittedName>
</protein>
<proteinExistence type="predicted"/>
<reference evidence="1 2" key="1">
    <citation type="submission" date="2020-08" db="EMBL/GenBank/DDBJ databases">
        <title>Genomic Encyclopedia of Type Strains, Phase IV (KMG-IV): sequencing the most valuable type-strain genomes for metagenomic binning, comparative biology and taxonomic classification.</title>
        <authorList>
            <person name="Goeker M."/>
        </authorList>
    </citation>
    <scope>NUCLEOTIDE SEQUENCE [LARGE SCALE GENOMIC DNA]</scope>
    <source>
        <strain evidence="1 2">DSM 11805</strain>
    </source>
</reference>
<sequence>MTNFLSFSGVVTEIHDMYLGENEDEGCNQLFTVVNRHGEVVNFSVSPSTYLIDQVSIGDMVTGYYDGDLPVILIYPPQYQAIVLVKEVQDQHVKVDYFNNQLISSDQQLQLNISPNTTIELTNGLPFNRSPANRDLVVIYGPTTHSIPAQTSPYKIIVLCRQTTYR</sequence>
<name>A0A841RRF2_9BACI</name>
<organism evidence="1 2">
    <name type="scientific">Gracilibacillus halotolerans</name>
    <dbReference type="NCBI Taxonomy" id="74386"/>
    <lineage>
        <taxon>Bacteria</taxon>
        <taxon>Bacillati</taxon>
        <taxon>Bacillota</taxon>
        <taxon>Bacilli</taxon>
        <taxon>Bacillales</taxon>
        <taxon>Bacillaceae</taxon>
        <taxon>Gracilibacillus</taxon>
    </lineage>
</organism>
<dbReference type="EMBL" id="JACHON010000017">
    <property type="protein sequence ID" value="MBB6513795.1"/>
    <property type="molecule type" value="Genomic_DNA"/>
</dbReference>
<dbReference type="RefSeq" id="WP_184249604.1">
    <property type="nucleotide sequence ID" value="NZ_BAAACU010000015.1"/>
</dbReference>
<comment type="caution">
    <text evidence="1">The sequence shown here is derived from an EMBL/GenBank/DDBJ whole genome shotgun (WGS) entry which is preliminary data.</text>
</comment>